<evidence type="ECO:0000313" key="8">
    <source>
        <dbReference type="Proteomes" id="UP001523216"/>
    </source>
</evidence>
<dbReference type="Pfam" id="PF01546">
    <property type="entry name" value="Peptidase_M20"/>
    <property type="match status" value="1"/>
</dbReference>
<feature type="domain" description="Peptidase M20 dimerisation" evidence="6">
    <location>
        <begin position="188"/>
        <end position="309"/>
    </location>
</feature>
<dbReference type="InterPro" id="IPR001261">
    <property type="entry name" value="ArgE/DapE_CS"/>
</dbReference>
<dbReference type="SUPFAM" id="SSF53187">
    <property type="entry name" value="Zn-dependent exopeptidases"/>
    <property type="match status" value="1"/>
</dbReference>
<evidence type="ECO:0000256" key="1">
    <source>
        <dbReference type="ARBA" id="ARBA00001947"/>
    </source>
</evidence>
<evidence type="ECO:0000256" key="3">
    <source>
        <dbReference type="ARBA" id="ARBA00022723"/>
    </source>
</evidence>
<dbReference type="Gene3D" id="3.40.630.10">
    <property type="entry name" value="Zn peptidases"/>
    <property type="match status" value="1"/>
</dbReference>
<dbReference type="Proteomes" id="UP001523216">
    <property type="component" value="Unassembled WGS sequence"/>
</dbReference>
<keyword evidence="3" id="KW-0479">Metal-binding</keyword>
<dbReference type="InterPro" id="IPR002933">
    <property type="entry name" value="Peptidase_M20"/>
</dbReference>
<evidence type="ECO:0000256" key="2">
    <source>
        <dbReference type="ARBA" id="ARBA00006247"/>
    </source>
</evidence>
<keyword evidence="8" id="KW-1185">Reference proteome</keyword>
<reference evidence="7 8" key="1">
    <citation type="submission" date="2022-06" db="EMBL/GenBank/DDBJ databases">
        <title>Actinoplanes abujensis sp. nov., isolated from Nigerian arid soil.</title>
        <authorList>
            <person name="Ding P."/>
        </authorList>
    </citation>
    <scope>NUCLEOTIDE SEQUENCE [LARGE SCALE GENOMIC DNA]</scope>
    <source>
        <strain evidence="8">TRM88002</strain>
    </source>
</reference>
<keyword evidence="4" id="KW-0378">Hydrolase</keyword>
<name>A0ABT0Y001_9ACTN</name>
<comment type="similarity">
    <text evidence="2">Belongs to the peptidase M20A family.</text>
</comment>
<dbReference type="PANTHER" id="PTHR43808">
    <property type="entry name" value="ACETYLORNITHINE DEACETYLASE"/>
    <property type="match status" value="1"/>
</dbReference>
<dbReference type="NCBIfam" id="NF005913">
    <property type="entry name" value="PRK07906.1"/>
    <property type="match status" value="1"/>
</dbReference>
<evidence type="ECO:0000256" key="5">
    <source>
        <dbReference type="ARBA" id="ARBA00022833"/>
    </source>
</evidence>
<comment type="caution">
    <text evidence="7">The sequence shown here is derived from an EMBL/GenBank/DDBJ whole genome shotgun (WGS) entry which is preliminary data.</text>
</comment>
<evidence type="ECO:0000313" key="7">
    <source>
        <dbReference type="EMBL" id="MCM4078782.1"/>
    </source>
</evidence>
<sequence>MTETVTFASELMAIDTSNRGDPEAPGTERPAAEYVAEKLTEVGYDVTYVETGLRRGNVIARLAGRDPRALLIHGHLDVVPADASEWSVHPFAGEVKDGFVWGRGAVDMKGMVAMTLATARRLKRDGSVPPRDLIFAFLSDEEAGGWLGARKLVDERRELFDGATEAISEVGGFSVPLGGERAYLVQVAEKSSVLLELLARGVPGHGALLHDDNPIARLAAAVDRLDRHRFPLTLTDPVRQFLAGAAAALADDGDDPDALVARLGSLSRLIGASLRDTANVTEFKAGYRSNVVPSVATATVDCRVLPGREDAFRRETESVLGPGIETEWRSLPGVSTSFDGALPAAMAAAITAEDPGARLLPYLLPAGTDAKSFARLGVRNFGFAPLRLPEDLDFASLFHGVDERVPVDALEFGTRVLDRLLTTDTTGGADTAG</sequence>
<dbReference type="Gene3D" id="3.30.70.360">
    <property type="match status" value="1"/>
</dbReference>
<keyword evidence="5" id="KW-0862">Zinc</keyword>
<dbReference type="InterPro" id="IPR011650">
    <property type="entry name" value="Peptidase_M20_dimer"/>
</dbReference>
<dbReference type="PROSITE" id="PS00758">
    <property type="entry name" value="ARGE_DAPE_CPG2_1"/>
    <property type="match status" value="1"/>
</dbReference>
<dbReference type="Gene3D" id="1.10.150.900">
    <property type="match status" value="1"/>
</dbReference>
<proteinExistence type="inferred from homology"/>
<dbReference type="Pfam" id="PF07687">
    <property type="entry name" value="M20_dimer"/>
    <property type="match status" value="1"/>
</dbReference>
<dbReference type="SUPFAM" id="SSF55031">
    <property type="entry name" value="Bacterial exopeptidase dimerisation domain"/>
    <property type="match status" value="1"/>
</dbReference>
<accession>A0ABT0Y001</accession>
<gene>
    <name evidence="7" type="ORF">LXN57_14510</name>
</gene>
<dbReference type="InterPro" id="IPR050072">
    <property type="entry name" value="Peptidase_M20A"/>
</dbReference>
<evidence type="ECO:0000259" key="6">
    <source>
        <dbReference type="Pfam" id="PF07687"/>
    </source>
</evidence>
<organism evidence="7 8">
    <name type="scientific">Paractinoplanes hotanensis</name>
    <dbReference type="NCBI Taxonomy" id="2906497"/>
    <lineage>
        <taxon>Bacteria</taxon>
        <taxon>Bacillati</taxon>
        <taxon>Actinomycetota</taxon>
        <taxon>Actinomycetes</taxon>
        <taxon>Micromonosporales</taxon>
        <taxon>Micromonosporaceae</taxon>
        <taxon>Paractinoplanes</taxon>
    </lineage>
</organism>
<protein>
    <submittedName>
        <fullName evidence="7">M20/M25/M40 family metallo-hydrolase</fullName>
    </submittedName>
</protein>
<dbReference type="EMBL" id="JAMQOL010000017">
    <property type="protein sequence ID" value="MCM4078782.1"/>
    <property type="molecule type" value="Genomic_DNA"/>
</dbReference>
<dbReference type="PANTHER" id="PTHR43808:SF8">
    <property type="entry name" value="PEPTIDASE M20 DIMERISATION DOMAIN-CONTAINING PROTEIN"/>
    <property type="match status" value="1"/>
</dbReference>
<dbReference type="PROSITE" id="PS00759">
    <property type="entry name" value="ARGE_DAPE_CPG2_2"/>
    <property type="match status" value="1"/>
</dbReference>
<dbReference type="InterPro" id="IPR036264">
    <property type="entry name" value="Bact_exopeptidase_dim_dom"/>
</dbReference>
<comment type="cofactor">
    <cofactor evidence="1">
        <name>Zn(2+)</name>
        <dbReference type="ChEBI" id="CHEBI:29105"/>
    </cofactor>
</comment>
<evidence type="ECO:0000256" key="4">
    <source>
        <dbReference type="ARBA" id="ARBA00022801"/>
    </source>
</evidence>